<feature type="domain" description="Halobacterial output" evidence="2">
    <location>
        <begin position="37"/>
        <end position="106"/>
    </location>
</feature>
<gene>
    <name evidence="3" type="ORF">SAMN05421752_105245</name>
</gene>
<proteinExistence type="predicted"/>
<feature type="compositionally biased region" description="Polar residues" evidence="1">
    <location>
        <begin position="1"/>
        <end position="14"/>
    </location>
</feature>
<name>A0A1N7F1F3_9EURY</name>
<dbReference type="InterPro" id="IPR040624">
    <property type="entry name" value="HalOD1"/>
</dbReference>
<evidence type="ECO:0000259" key="2">
    <source>
        <dbReference type="Pfam" id="PF18545"/>
    </source>
</evidence>
<dbReference type="RefSeq" id="WP_076608921.1">
    <property type="nucleotide sequence ID" value="NZ_FTNR01000005.1"/>
</dbReference>
<dbReference type="STRING" id="308853.SAMN05421752_105245"/>
<organism evidence="3 4">
    <name type="scientific">Natronorubrum thiooxidans</name>
    <dbReference type="NCBI Taxonomy" id="308853"/>
    <lineage>
        <taxon>Archaea</taxon>
        <taxon>Methanobacteriati</taxon>
        <taxon>Methanobacteriota</taxon>
        <taxon>Stenosarchaea group</taxon>
        <taxon>Halobacteria</taxon>
        <taxon>Halobacteriales</taxon>
        <taxon>Natrialbaceae</taxon>
        <taxon>Natronorubrum</taxon>
    </lineage>
</organism>
<accession>A0A1N7F1F3</accession>
<feature type="region of interest" description="Disordered" evidence="1">
    <location>
        <begin position="1"/>
        <end position="21"/>
    </location>
</feature>
<dbReference type="EMBL" id="FTNR01000005">
    <property type="protein sequence ID" value="SIR94045.1"/>
    <property type="molecule type" value="Genomic_DNA"/>
</dbReference>
<keyword evidence="4" id="KW-1185">Reference proteome</keyword>
<evidence type="ECO:0000313" key="3">
    <source>
        <dbReference type="EMBL" id="SIR94045.1"/>
    </source>
</evidence>
<dbReference type="AlphaFoldDB" id="A0A1N7F1F3"/>
<evidence type="ECO:0000313" key="4">
    <source>
        <dbReference type="Proteomes" id="UP000185936"/>
    </source>
</evidence>
<reference evidence="4" key="1">
    <citation type="submission" date="2017-01" db="EMBL/GenBank/DDBJ databases">
        <authorList>
            <person name="Varghese N."/>
            <person name="Submissions S."/>
        </authorList>
    </citation>
    <scope>NUCLEOTIDE SEQUENCE [LARGE SCALE GENOMIC DNA]</scope>
    <source>
        <strain evidence="4">type strain: HArc-</strain>
    </source>
</reference>
<dbReference type="OrthoDB" id="198810at2157"/>
<protein>
    <recommendedName>
        <fullName evidence="2">Halobacterial output domain-containing protein</fullName>
    </recommendedName>
</protein>
<dbReference type="Pfam" id="PF18545">
    <property type="entry name" value="HalOD1"/>
    <property type="match status" value="1"/>
</dbReference>
<dbReference type="Proteomes" id="UP000185936">
    <property type="component" value="Unassembled WGS sequence"/>
</dbReference>
<sequence>MTDTAHPDSGSSHSFGEDSIGYDPTTGTFHARFDADSKTIVVTIVEAVGTVTNCDPLTMPPLFETIDPEALADLMISTRDTSIEVTFSYEGCRVTVSSHGTIVVEPHEE</sequence>
<evidence type="ECO:0000256" key="1">
    <source>
        <dbReference type="SAM" id="MobiDB-lite"/>
    </source>
</evidence>